<dbReference type="OMA" id="WKLHANN"/>
<dbReference type="InParanoid" id="A0A163K7A8"/>
<feature type="domain" description="Pre-rRNA-processing protein Ipi1 N-terminal" evidence="7">
    <location>
        <begin position="161"/>
        <end position="268"/>
    </location>
</feature>
<dbReference type="OrthoDB" id="361362at2759"/>
<comment type="similarity">
    <text evidence="4 6">Belongs to the IPI1/TEX10 family.</text>
</comment>
<accession>A0A163K7A8</accession>
<dbReference type="STRING" id="4829.A0A163K7A8"/>
<keyword evidence="6" id="KW-0690">Ribosome biogenesis</keyword>
<dbReference type="InterPro" id="IPR024679">
    <property type="entry name" value="Ipi1_N"/>
</dbReference>
<evidence type="ECO:0000313" key="9">
    <source>
        <dbReference type="EMBL" id="SAM04903.1"/>
    </source>
</evidence>
<dbReference type="InterPro" id="IPR057949">
    <property type="entry name" value="TPR_TEX10"/>
</dbReference>
<dbReference type="Proteomes" id="UP000078561">
    <property type="component" value="Unassembled WGS sequence"/>
</dbReference>
<dbReference type="AlphaFoldDB" id="A0A163K7A8"/>
<dbReference type="PANTHER" id="PTHR16056:SF2">
    <property type="entry name" value="TESTIS-EXPRESSED PROTEIN 10"/>
    <property type="match status" value="1"/>
</dbReference>
<evidence type="ECO:0000256" key="5">
    <source>
        <dbReference type="ARBA" id="ARBA00023242"/>
    </source>
</evidence>
<dbReference type="GO" id="GO:0006364">
    <property type="term" value="P:rRNA processing"/>
    <property type="evidence" value="ECO:0007669"/>
    <property type="project" value="UniProtKB-UniRule"/>
</dbReference>
<dbReference type="InterPro" id="IPR016024">
    <property type="entry name" value="ARM-type_fold"/>
</dbReference>
<dbReference type="SUPFAM" id="SSF48371">
    <property type="entry name" value="ARM repeat"/>
    <property type="match status" value="1"/>
</dbReference>
<sequence length="768" mass="87017">MPNARKKKAAKNEDFKKKKLKVGKNKALPDNYTDTSFTSKSISLPNQSITEDKSREITTGRNLTLSDLVTQLKHYNSGVKKGKCHEMEWFTADLYTCCVLVCLDALSGLQELFSRHPGMLVSSLSTVVNGIVKLFIDDDRDVRKALLKFLNDNFTEVPKVDLEPFVPLLIIYTCSAMTHIMEDIRLDAIKFLDLWVNIVPEAITGKFWRRISGNYISLLAVDSNSINISKSTSSNSLTTTASVKSAAAVSHLHINKSKLELLTSLSKFFEAGLFEDHQDSYWFLYNFLNDRHAKKSFKRKFDMEEKEKTTTISWNQDSTAPYTPDNVMMPSAIPYLSGGTVPVSFNALNLFGATGSNVGQDKSKTKLGGKNQQDQVSDFSFQDRVSQVKEFIETFQPVLIGNWLESAPVVFTSTSTITFSPALQMLHTVIHLSLVLWRAMVSGGSISNTTPQWLDTHLQQFLKHLSIYFPYGLSSLGNGGSKVESMLQEMNIMTCELTSLFLLARKIQTNHALSSGEGDKKRSHEMMEQDETVPVWADRIVDYVLGLLGFDELDTKSSKSSMTTMSTEFRNENMVALLPAIWGFLNCLEGDRQYDVFRALVEYSLNCPSHSALKRTTTAFIIRCYLIQSMPSYNGRFTLKKDSPFAELLKLWLKRLPRLLWELKTQHLKTTQMVLNAMCDIGKRGDKDIFDTETLKETALSMVPFFYYESRRTKDDVFGPFLELPPELQKRALELMYYIDTDAEKVLISISRCKSHEKLTAEVANWIL</sequence>
<evidence type="ECO:0000256" key="2">
    <source>
        <dbReference type="ARBA" id="ARBA00004604"/>
    </source>
</evidence>
<dbReference type="Pfam" id="PF12333">
    <property type="entry name" value="Ipi1_N"/>
    <property type="match status" value="1"/>
</dbReference>
<name>A0A163K7A8_ABSGL</name>
<evidence type="ECO:0000256" key="4">
    <source>
        <dbReference type="ARBA" id="ARBA00006427"/>
    </source>
</evidence>
<dbReference type="GO" id="GO:0005634">
    <property type="term" value="C:nucleus"/>
    <property type="evidence" value="ECO:0007669"/>
    <property type="project" value="UniProtKB-SubCell"/>
</dbReference>
<dbReference type="PANTHER" id="PTHR16056">
    <property type="entry name" value="REGULATOR OF MICROTUBULE DYNAMICS PROTEIN"/>
    <property type="match status" value="1"/>
</dbReference>
<comment type="subcellular location">
    <subcellularLocation>
        <location evidence="2">Nucleus</location>
        <location evidence="2">Nucleolus</location>
    </subcellularLocation>
    <subcellularLocation>
        <location evidence="3">Nucleus</location>
        <location evidence="3">Nucleoplasm</location>
    </subcellularLocation>
</comment>
<evidence type="ECO:0000259" key="7">
    <source>
        <dbReference type="Pfam" id="PF12333"/>
    </source>
</evidence>
<evidence type="ECO:0000256" key="3">
    <source>
        <dbReference type="ARBA" id="ARBA00004642"/>
    </source>
</evidence>
<dbReference type="EMBL" id="LT554417">
    <property type="protein sequence ID" value="SAM04903.1"/>
    <property type="molecule type" value="Genomic_DNA"/>
</dbReference>
<organism evidence="9">
    <name type="scientific">Absidia glauca</name>
    <name type="common">Pin mould</name>
    <dbReference type="NCBI Taxonomy" id="4829"/>
    <lineage>
        <taxon>Eukaryota</taxon>
        <taxon>Fungi</taxon>
        <taxon>Fungi incertae sedis</taxon>
        <taxon>Mucoromycota</taxon>
        <taxon>Mucoromycotina</taxon>
        <taxon>Mucoromycetes</taxon>
        <taxon>Mucorales</taxon>
        <taxon>Cunninghamellaceae</taxon>
        <taxon>Absidia</taxon>
    </lineage>
</organism>
<dbReference type="InterPro" id="IPR011989">
    <property type="entry name" value="ARM-like"/>
</dbReference>
<keyword evidence="5 6" id="KW-0539">Nucleus</keyword>
<keyword evidence="6" id="KW-0698">rRNA processing</keyword>
<evidence type="ECO:0000256" key="6">
    <source>
        <dbReference type="RuleBase" id="RU368021"/>
    </source>
</evidence>
<gene>
    <name evidence="9" type="primary">ABSGL_10769.1 scaffold 12033</name>
</gene>
<comment type="function">
    <text evidence="1 6">Component of the RIX1 complex required for processing of ITS2 sequences from 35S pre-rRNA.</text>
</comment>
<evidence type="ECO:0000256" key="1">
    <source>
        <dbReference type="ARBA" id="ARBA00002355"/>
    </source>
</evidence>
<evidence type="ECO:0000313" key="10">
    <source>
        <dbReference type="Proteomes" id="UP000078561"/>
    </source>
</evidence>
<dbReference type="Pfam" id="PF25781">
    <property type="entry name" value="TPR_TEX10"/>
    <property type="match status" value="1"/>
</dbReference>
<evidence type="ECO:0000259" key="8">
    <source>
        <dbReference type="Pfam" id="PF25781"/>
    </source>
</evidence>
<protein>
    <recommendedName>
        <fullName evidence="6">Pre-rRNA-processing protein</fullName>
    </recommendedName>
</protein>
<comment type="subunit">
    <text evidence="6">Component of the RIX1 complex.</text>
</comment>
<dbReference type="Gene3D" id="1.25.10.10">
    <property type="entry name" value="Leucine-rich Repeat Variant"/>
    <property type="match status" value="1"/>
</dbReference>
<feature type="domain" description="TEX10-like TPR repeats" evidence="8">
    <location>
        <begin position="649"/>
        <end position="765"/>
    </location>
</feature>
<dbReference type="GO" id="GO:0120330">
    <property type="term" value="C:rixosome complex"/>
    <property type="evidence" value="ECO:0007669"/>
    <property type="project" value="UniProtKB-UniRule"/>
</dbReference>
<keyword evidence="10" id="KW-1185">Reference proteome</keyword>
<reference evidence="9" key="1">
    <citation type="submission" date="2016-04" db="EMBL/GenBank/DDBJ databases">
        <authorList>
            <person name="Evans L.H."/>
            <person name="Alamgir A."/>
            <person name="Owens N."/>
            <person name="Weber N.D."/>
            <person name="Virtaneva K."/>
            <person name="Barbian K."/>
            <person name="Babar A."/>
            <person name="Rosenke K."/>
        </authorList>
    </citation>
    <scope>NUCLEOTIDE SEQUENCE [LARGE SCALE GENOMIC DNA]</scope>
    <source>
        <strain evidence="9">CBS 101.48</strain>
    </source>
</reference>
<proteinExistence type="inferred from homology"/>